<dbReference type="GO" id="GO:0005737">
    <property type="term" value="C:cytoplasm"/>
    <property type="evidence" value="ECO:0007669"/>
    <property type="project" value="TreeGrafter"/>
</dbReference>
<keyword evidence="4 8" id="KW-0833">Ubl conjugation pathway</keyword>
<dbReference type="EC" id="3.4.19.12" evidence="8"/>
<evidence type="ECO:0000256" key="6">
    <source>
        <dbReference type="ARBA" id="ARBA00022807"/>
    </source>
</evidence>
<dbReference type="Gene3D" id="3.40.532.10">
    <property type="entry name" value="Peptidase C12, ubiquitin carboxyl-terminal hydrolase"/>
    <property type="match status" value="1"/>
</dbReference>
<dbReference type="Proteomes" id="UP000572817">
    <property type="component" value="Unassembled WGS sequence"/>
</dbReference>
<dbReference type="PANTHER" id="PTHR10589">
    <property type="entry name" value="UBIQUITIN CARBOXYL-TERMINAL HYDROLASE"/>
    <property type="match status" value="1"/>
</dbReference>
<evidence type="ECO:0000256" key="8">
    <source>
        <dbReference type="RuleBase" id="RU361215"/>
    </source>
</evidence>
<keyword evidence="6 8" id="KW-0788">Thiol protease</keyword>
<dbReference type="SUPFAM" id="SSF54001">
    <property type="entry name" value="Cysteine proteinases"/>
    <property type="match status" value="1"/>
</dbReference>
<evidence type="ECO:0000256" key="4">
    <source>
        <dbReference type="ARBA" id="ARBA00022786"/>
    </source>
</evidence>
<name>A0A8H4N131_9PEZI</name>
<reference evidence="10" key="1">
    <citation type="submission" date="2020-04" db="EMBL/GenBank/DDBJ databases">
        <title>Genome Assembly and Annotation of Botryosphaeria dothidea sdau 11-99, a Latent Pathogen of Apple Fruit Ring Rot in China.</title>
        <authorList>
            <person name="Yu C."/>
            <person name="Diao Y."/>
            <person name="Lu Q."/>
            <person name="Zhao J."/>
            <person name="Cui S."/>
            <person name="Peng C."/>
            <person name="He B."/>
            <person name="Liu H."/>
        </authorList>
    </citation>
    <scope>NUCLEOTIDE SEQUENCE [LARGE SCALE GENOMIC DNA]</scope>
    <source>
        <strain evidence="10">Sdau11-99</strain>
    </source>
</reference>
<evidence type="ECO:0000256" key="7">
    <source>
        <dbReference type="PROSITE-ProRule" id="PRU01393"/>
    </source>
</evidence>
<dbReference type="PANTHER" id="PTHR10589:SF17">
    <property type="entry name" value="UBIQUITIN CARBOXYL-TERMINAL HYDROLASE"/>
    <property type="match status" value="1"/>
</dbReference>
<keyword evidence="5 8" id="KW-0378">Hydrolase</keyword>
<evidence type="ECO:0000259" key="9">
    <source>
        <dbReference type="PROSITE" id="PS52048"/>
    </source>
</evidence>
<gene>
    <name evidence="10" type="ORF">GTA08_BOTSDO09718</name>
</gene>
<proteinExistence type="inferred from homology"/>
<dbReference type="EMBL" id="WWBZ02000073">
    <property type="protein sequence ID" value="KAF4302171.1"/>
    <property type="molecule type" value="Genomic_DNA"/>
</dbReference>
<evidence type="ECO:0000313" key="10">
    <source>
        <dbReference type="EMBL" id="KAF4302171.1"/>
    </source>
</evidence>
<evidence type="ECO:0000256" key="2">
    <source>
        <dbReference type="ARBA" id="ARBA00009326"/>
    </source>
</evidence>
<keyword evidence="11" id="KW-1185">Reference proteome</keyword>
<dbReference type="GO" id="GO:0004843">
    <property type="term" value="F:cysteine-type deubiquitinase activity"/>
    <property type="evidence" value="ECO:0007669"/>
    <property type="project" value="UniProtKB-EC"/>
</dbReference>
<dbReference type="PROSITE" id="PS52048">
    <property type="entry name" value="UCH_DOMAIN"/>
    <property type="match status" value="1"/>
</dbReference>
<evidence type="ECO:0000256" key="3">
    <source>
        <dbReference type="ARBA" id="ARBA00022670"/>
    </source>
</evidence>
<dbReference type="GO" id="GO:0006511">
    <property type="term" value="P:ubiquitin-dependent protein catabolic process"/>
    <property type="evidence" value="ECO:0007669"/>
    <property type="project" value="UniProtKB-UniRule"/>
</dbReference>
<evidence type="ECO:0000256" key="1">
    <source>
        <dbReference type="ARBA" id="ARBA00000707"/>
    </source>
</evidence>
<evidence type="ECO:0000313" key="11">
    <source>
        <dbReference type="Proteomes" id="UP000572817"/>
    </source>
</evidence>
<dbReference type="GO" id="GO:0016579">
    <property type="term" value="P:protein deubiquitination"/>
    <property type="evidence" value="ECO:0007669"/>
    <property type="project" value="TreeGrafter"/>
</dbReference>
<protein>
    <recommendedName>
        <fullName evidence="8">Ubiquitin carboxyl-terminal hydrolase</fullName>
        <ecNumber evidence="8">3.4.19.12</ecNumber>
    </recommendedName>
</protein>
<accession>A0A8H4N131</accession>
<organism evidence="10 11">
    <name type="scientific">Botryosphaeria dothidea</name>
    <dbReference type="NCBI Taxonomy" id="55169"/>
    <lineage>
        <taxon>Eukaryota</taxon>
        <taxon>Fungi</taxon>
        <taxon>Dikarya</taxon>
        <taxon>Ascomycota</taxon>
        <taxon>Pezizomycotina</taxon>
        <taxon>Dothideomycetes</taxon>
        <taxon>Dothideomycetes incertae sedis</taxon>
        <taxon>Botryosphaeriales</taxon>
        <taxon>Botryosphaeriaceae</taxon>
        <taxon>Botryosphaeria</taxon>
    </lineage>
</organism>
<comment type="caution">
    <text evidence="7">Lacks conserved residue(s) required for the propagation of feature annotation.</text>
</comment>
<dbReference type="InterPro" id="IPR038765">
    <property type="entry name" value="Papain-like_cys_pep_sf"/>
</dbReference>
<dbReference type="PRINTS" id="PR00707">
    <property type="entry name" value="UBCTHYDRLASE"/>
</dbReference>
<dbReference type="Pfam" id="PF01088">
    <property type="entry name" value="Peptidase_C12"/>
    <property type="match status" value="1"/>
</dbReference>
<comment type="caution">
    <text evidence="10">The sequence shown here is derived from an EMBL/GenBank/DDBJ whole genome shotgun (WGS) entry which is preliminary data.</text>
</comment>
<dbReference type="AlphaFoldDB" id="A0A8H4N131"/>
<comment type="catalytic activity">
    <reaction evidence="1 8">
        <text>Thiol-dependent hydrolysis of ester, thioester, amide, peptide and isopeptide bonds formed by the C-terminal Gly of ubiquitin (a 76-residue protein attached to proteins as an intracellular targeting signal).</text>
        <dbReference type="EC" id="3.4.19.12"/>
    </reaction>
</comment>
<comment type="similarity">
    <text evidence="2 7 8">Belongs to the peptidase C12 family.</text>
</comment>
<sequence>MAASEETSILVNGRKTVVPLENNPVVFSHLIRILGVSPKLSFHDVYSLDEPALLALIPRPALALIFIAPTAVYHATRDAELERTELYDGTGDSPVLWFRQTIREACGLIGLLHAVCNGGAKQHIAPGSLLDELRTKAVPLRREDRAKLLYESEALERAHASAAQLGDTSAPPLGVHEAGGAFVCFVKGDDGHLWELAGFAKGPIDHGQLAEGEDVLSEKAVELGVRAFMEKGEGSVGFSLVALAPSEE</sequence>
<evidence type="ECO:0000256" key="5">
    <source>
        <dbReference type="ARBA" id="ARBA00022801"/>
    </source>
</evidence>
<dbReference type="CDD" id="cd09616">
    <property type="entry name" value="Peptidase_C12_UCH_L1_L3"/>
    <property type="match status" value="1"/>
</dbReference>
<dbReference type="InterPro" id="IPR036959">
    <property type="entry name" value="Peptidase_C12_UCH_sf"/>
</dbReference>
<dbReference type="InterPro" id="IPR001578">
    <property type="entry name" value="Peptidase_C12_UCH"/>
</dbReference>
<dbReference type="OrthoDB" id="427186at2759"/>
<feature type="domain" description="UCH catalytic" evidence="9">
    <location>
        <begin position="16"/>
        <end position="245"/>
    </location>
</feature>
<keyword evidence="3 8" id="KW-0645">Protease</keyword>